<dbReference type="SUPFAM" id="SSF89550">
    <property type="entry name" value="PHP domain-like"/>
    <property type="match status" value="1"/>
</dbReference>
<dbReference type="RefSeq" id="WP_183327579.1">
    <property type="nucleotide sequence ID" value="NZ_JACHHK010000002.1"/>
</dbReference>
<dbReference type="CDD" id="cd07437">
    <property type="entry name" value="PHP_HisPPase_Ycdx_like"/>
    <property type="match status" value="1"/>
</dbReference>
<dbReference type="InterPro" id="IPR004013">
    <property type="entry name" value="PHP_dom"/>
</dbReference>
<accession>A0A7W8CW64</accession>
<organism evidence="2 3">
    <name type="scientific">Catenisphaera adipataccumulans</name>
    <dbReference type="NCBI Taxonomy" id="700500"/>
    <lineage>
        <taxon>Bacteria</taxon>
        <taxon>Bacillati</taxon>
        <taxon>Bacillota</taxon>
        <taxon>Erysipelotrichia</taxon>
        <taxon>Erysipelotrichales</taxon>
        <taxon>Erysipelotrichaceae</taxon>
        <taxon>Catenisphaera</taxon>
    </lineage>
</organism>
<dbReference type="AlphaFoldDB" id="A0A7W8CW64"/>
<dbReference type="InterPro" id="IPR003141">
    <property type="entry name" value="Pol/His_phosphatase_N"/>
</dbReference>
<dbReference type="GO" id="GO:0008270">
    <property type="term" value="F:zinc ion binding"/>
    <property type="evidence" value="ECO:0007669"/>
    <property type="project" value="TreeGrafter"/>
</dbReference>
<dbReference type="GO" id="GO:0042578">
    <property type="term" value="F:phosphoric ester hydrolase activity"/>
    <property type="evidence" value="ECO:0007669"/>
    <property type="project" value="TreeGrafter"/>
</dbReference>
<comment type="caution">
    <text evidence="2">The sequence shown here is derived from an EMBL/GenBank/DDBJ whole genome shotgun (WGS) entry which is preliminary data.</text>
</comment>
<dbReference type="InterPro" id="IPR050243">
    <property type="entry name" value="PHP_phosphatase"/>
</dbReference>
<dbReference type="EMBL" id="JACHHK010000002">
    <property type="protein sequence ID" value="MBB5182700.1"/>
    <property type="molecule type" value="Genomic_DNA"/>
</dbReference>
<evidence type="ECO:0000313" key="2">
    <source>
        <dbReference type="EMBL" id="MBB5182700.1"/>
    </source>
</evidence>
<gene>
    <name evidence="2" type="ORF">HNQ47_000719</name>
</gene>
<dbReference type="SMART" id="SM00481">
    <property type="entry name" value="POLIIIAc"/>
    <property type="match status" value="1"/>
</dbReference>
<dbReference type="Gene3D" id="3.20.20.140">
    <property type="entry name" value="Metal-dependent hydrolases"/>
    <property type="match status" value="1"/>
</dbReference>
<evidence type="ECO:0000313" key="3">
    <source>
        <dbReference type="Proteomes" id="UP000539953"/>
    </source>
</evidence>
<protein>
    <submittedName>
        <fullName evidence="2">Putative hydrolase</fullName>
    </submittedName>
</protein>
<dbReference type="GO" id="GO:0005829">
    <property type="term" value="C:cytosol"/>
    <property type="evidence" value="ECO:0007669"/>
    <property type="project" value="TreeGrafter"/>
</dbReference>
<evidence type="ECO:0000259" key="1">
    <source>
        <dbReference type="SMART" id="SM00481"/>
    </source>
</evidence>
<dbReference type="InterPro" id="IPR016195">
    <property type="entry name" value="Pol/histidinol_Pase-like"/>
</dbReference>
<reference evidence="2 3" key="1">
    <citation type="submission" date="2020-08" db="EMBL/GenBank/DDBJ databases">
        <title>Genomic Encyclopedia of Type Strains, Phase IV (KMG-IV): sequencing the most valuable type-strain genomes for metagenomic binning, comparative biology and taxonomic classification.</title>
        <authorList>
            <person name="Goeker M."/>
        </authorList>
    </citation>
    <scope>NUCLEOTIDE SEQUENCE [LARGE SCALE GENOMIC DNA]</scope>
    <source>
        <strain evidence="2 3">DSM 25799</strain>
    </source>
</reference>
<keyword evidence="3" id="KW-1185">Reference proteome</keyword>
<dbReference type="PANTHER" id="PTHR36928:SF1">
    <property type="entry name" value="PHOSPHATASE YCDX-RELATED"/>
    <property type="match status" value="1"/>
</dbReference>
<proteinExistence type="predicted"/>
<feature type="domain" description="Polymerase/histidinol phosphatase N-terminal" evidence="1">
    <location>
        <begin position="18"/>
        <end position="92"/>
    </location>
</feature>
<keyword evidence="2" id="KW-0378">Hydrolase</keyword>
<dbReference type="Pfam" id="PF02811">
    <property type="entry name" value="PHP"/>
    <property type="match status" value="1"/>
</dbReference>
<dbReference type="Proteomes" id="UP000539953">
    <property type="component" value="Unassembled WGS sequence"/>
</dbReference>
<dbReference type="PANTHER" id="PTHR36928">
    <property type="entry name" value="PHOSPHATASE YCDX-RELATED"/>
    <property type="match status" value="1"/>
</dbReference>
<sequence length="257" mass="29155">MNEIDQTKRTLSSSDICADLHTHTIASGHAYGTIREMAAAAADQKLKILGISEHAPGIPGTTDPFYYRNLKAVPRNLYGVTIVHGCEINVLNDGARSLDDEMMKYLDYAIVGIHRQCYQDQGRERNTDHLISCMQHPKARLVSHPDDDHTPLDYSRLVQAAKQWNVALEVNDSSFAKQEERWGCLDNYRCMLQLCEQYRVPVVVSSDAHDPSRVGCFDQALSFLDEIQFDRSLLLNLNENLGQLLAFFQLREIYVHS</sequence>
<name>A0A7W8CW64_9FIRM</name>